<evidence type="ECO:0000256" key="2">
    <source>
        <dbReference type="ARBA" id="ARBA00009063"/>
    </source>
</evidence>
<evidence type="ECO:0000256" key="4">
    <source>
        <dbReference type="ARBA" id="ARBA00022989"/>
    </source>
</evidence>
<dbReference type="GeneID" id="59352732"/>
<dbReference type="GO" id="GO:0006906">
    <property type="term" value="P:vesicle fusion"/>
    <property type="evidence" value="ECO:0007669"/>
    <property type="project" value="TreeGrafter"/>
</dbReference>
<keyword evidence="5 8" id="KW-0472">Membrane</keyword>
<dbReference type="GO" id="GO:0048278">
    <property type="term" value="P:vesicle docking"/>
    <property type="evidence" value="ECO:0007669"/>
    <property type="project" value="TreeGrafter"/>
</dbReference>
<proteinExistence type="inferred from homology"/>
<evidence type="ECO:0000256" key="1">
    <source>
        <dbReference type="ARBA" id="ARBA00004211"/>
    </source>
</evidence>
<dbReference type="Pfam" id="PF05739">
    <property type="entry name" value="SNARE"/>
    <property type="match status" value="1"/>
</dbReference>
<dbReference type="InterPro" id="IPR006011">
    <property type="entry name" value="Syntaxin_N"/>
</dbReference>
<dbReference type="CDD" id="cd15849">
    <property type="entry name" value="SNARE_Sso1"/>
    <property type="match status" value="1"/>
</dbReference>
<dbReference type="Gene3D" id="1.20.58.70">
    <property type="match status" value="1"/>
</dbReference>
<dbReference type="SUPFAM" id="SSF47661">
    <property type="entry name" value="t-snare proteins"/>
    <property type="match status" value="1"/>
</dbReference>
<keyword evidence="3 8" id="KW-0812">Transmembrane</keyword>
<dbReference type="InterPro" id="IPR010989">
    <property type="entry name" value="SNARE"/>
</dbReference>
<dbReference type="SMART" id="SM00397">
    <property type="entry name" value="t_SNARE"/>
    <property type="match status" value="1"/>
</dbReference>
<feature type="transmembrane region" description="Helical" evidence="8">
    <location>
        <begin position="280"/>
        <end position="302"/>
    </location>
</feature>
<dbReference type="PROSITE" id="PS50192">
    <property type="entry name" value="T_SNARE"/>
    <property type="match status" value="1"/>
</dbReference>
<evidence type="ECO:0000256" key="5">
    <source>
        <dbReference type="ARBA" id="ARBA00023136"/>
    </source>
</evidence>
<dbReference type="SMART" id="SM00503">
    <property type="entry name" value="SynN"/>
    <property type="match status" value="1"/>
</dbReference>
<dbReference type="EMBL" id="JACAZF010000017">
    <property type="protein sequence ID" value="KAF7289186.1"/>
    <property type="molecule type" value="Genomic_DNA"/>
</dbReference>
<dbReference type="Pfam" id="PF00804">
    <property type="entry name" value="Syntaxin"/>
    <property type="match status" value="1"/>
</dbReference>
<dbReference type="GO" id="GO:0006886">
    <property type="term" value="P:intracellular protein transport"/>
    <property type="evidence" value="ECO:0007669"/>
    <property type="project" value="TreeGrafter"/>
</dbReference>
<name>A0A8H6VRD4_9AGAR</name>
<dbReference type="GO" id="GO:0031201">
    <property type="term" value="C:SNARE complex"/>
    <property type="evidence" value="ECO:0007669"/>
    <property type="project" value="TreeGrafter"/>
</dbReference>
<dbReference type="GO" id="GO:0012505">
    <property type="term" value="C:endomembrane system"/>
    <property type="evidence" value="ECO:0007669"/>
    <property type="project" value="TreeGrafter"/>
</dbReference>
<feature type="domain" description="T-SNARE coiled-coil homology" evidence="9">
    <location>
        <begin position="206"/>
        <end position="268"/>
    </location>
</feature>
<evidence type="ECO:0000256" key="7">
    <source>
        <dbReference type="SAM" id="MobiDB-lite"/>
    </source>
</evidence>
<evidence type="ECO:0000256" key="3">
    <source>
        <dbReference type="ARBA" id="ARBA00022692"/>
    </source>
</evidence>
<dbReference type="GO" id="GO:0000149">
    <property type="term" value="F:SNARE binding"/>
    <property type="evidence" value="ECO:0007669"/>
    <property type="project" value="TreeGrafter"/>
</dbReference>
<dbReference type="InterPro" id="IPR045242">
    <property type="entry name" value="Syntaxin"/>
</dbReference>
<dbReference type="GO" id="GO:0006887">
    <property type="term" value="P:exocytosis"/>
    <property type="evidence" value="ECO:0007669"/>
    <property type="project" value="TreeGrafter"/>
</dbReference>
<dbReference type="PANTHER" id="PTHR19957">
    <property type="entry name" value="SYNTAXIN"/>
    <property type="match status" value="1"/>
</dbReference>
<dbReference type="InterPro" id="IPR000727">
    <property type="entry name" value="T_SNARE_dom"/>
</dbReference>
<dbReference type="AlphaFoldDB" id="A0A8H6VRD4"/>
<evidence type="ECO:0000313" key="10">
    <source>
        <dbReference type="EMBL" id="KAF7289186.1"/>
    </source>
</evidence>
<protein>
    <submittedName>
        <fullName evidence="10">Syntaxin-like protein</fullName>
    </submittedName>
</protein>
<evidence type="ECO:0000259" key="9">
    <source>
        <dbReference type="PROSITE" id="PS50192"/>
    </source>
</evidence>
<gene>
    <name evidence="10" type="ORF">MIND_01379700</name>
</gene>
<dbReference type="GO" id="GO:0005886">
    <property type="term" value="C:plasma membrane"/>
    <property type="evidence" value="ECO:0007669"/>
    <property type="project" value="TreeGrafter"/>
</dbReference>
<keyword evidence="4 8" id="KW-1133">Transmembrane helix</keyword>
<feature type="region of interest" description="Disordered" evidence="7">
    <location>
        <begin position="1"/>
        <end position="33"/>
    </location>
</feature>
<evidence type="ECO:0000256" key="8">
    <source>
        <dbReference type="SAM" id="Phobius"/>
    </source>
</evidence>
<reference evidence="10" key="1">
    <citation type="submission" date="2020-05" db="EMBL/GenBank/DDBJ databases">
        <title>Mycena genomes resolve the evolution of fungal bioluminescence.</title>
        <authorList>
            <person name="Tsai I.J."/>
        </authorList>
    </citation>
    <scope>NUCLEOTIDE SEQUENCE</scope>
    <source>
        <strain evidence="10">171206Taipei</strain>
    </source>
</reference>
<dbReference type="GO" id="GO:0005484">
    <property type="term" value="F:SNAP receptor activity"/>
    <property type="evidence" value="ECO:0007669"/>
    <property type="project" value="TreeGrafter"/>
</dbReference>
<comment type="caution">
    <text evidence="10">The sequence shown here is derived from an EMBL/GenBank/DDBJ whole genome shotgun (WGS) entry which is preliminary data.</text>
</comment>
<keyword evidence="11" id="KW-1185">Reference proteome</keyword>
<dbReference type="RefSeq" id="XP_037213217.1">
    <property type="nucleotide sequence ID" value="XM_037370216.1"/>
</dbReference>
<keyword evidence="6" id="KW-0175">Coiled coil</keyword>
<evidence type="ECO:0000313" key="11">
    <source>
        <dbReference type="Proteomes" id="UP000636479"/>
    </source>
</evidence>
<comment type="similarity">
    <text evidence="2">Belongs to the syntaxin family.</text>
</comment>
<organism evidence="10 11">
    <name type="scientific">Mycena indigotica</name>
    <dbReference type="NCBI Taxonomy" id="2126181"/>
    <lineage>
        <taxon>Eukaryota</taxon>
        <taxon>Fungi</taxon>
        <taxon>Dikarya</taxon>
        <taxon>Basidiomycota</taxon>
        <taxon>Agaricomycotina</taxon>
        <taxon>Agaricomycetes</taxon>
        <taxon>Agaricomycetidae</taxon>
        <taxon>Agaricales</taxon>
        <taxon>Marasmiineae</taxon>
        <taxon>Mycenaceae</taxon>
        <taxon>Mycena</taxon>
    </lineage>
</organism>
<dbReference type="PANTHER" id="PTHR19957:SF307">
    <property type="entry name" value="PROTEIN SSO1-RELATED"/>
    <property type="match status" value="1"/>
</dbReference>
<dbReference type="Proteomes" id="UP000636479">
    <property type="component" value="Unassembled WGS sequence"/>
</dbReference>
<sequence length="305" mass="33942">MMQDRMAAYKAQKLAAGQSSPSSAAGQPVEMSTLSEKEGLETMTGFLEEAASIQNAINDFSGDISRIGTLNVRALDAIGDSTGPATELDALVAATLQRSTVLKERIRRLQEAVNSNPALRRQEKEMRQNRATFVRQKFVEAVQAYQKVEQEHRARSRTRIERQIRIVKPDATQEQITQAISSGEGSQVFMQALTSNADYAHARSAYNEVQARAQDLRKMEETLAQLAQLFNDMAVLVDQQNETLVAIEDNAQKAEEHAEEGAKQVGISVDIARRLRKKRWICFFIVLIIVIILAVVLAVQFAPKK</sequence>
<evidence type="ECO:0000256" key="6">
    <source>
        <dbReference type="SAM" id="Coils"/>
    </source>
</evidence>
<dbReference type="OrthoDB" id="10255013at2759"/>
<feature type="compositionally biased region" description="Low complexity" evidence="7">
    <location>
        <begin position="15"/>
        <end position="28"/>
    </location>
</feature>
<dbReference type="Gene3D" id="1.20.5.110">
    <property type="match status" value="1"/>
</dbReference>
<accession>A0A8H6VRD4</accession>
<comment type="subcellular location">
    <subcellularLocation>
        <location evidence="1">Membrane</location>
        <topology evidence="1">Single-pass type IV membrane protein</topology>
    </subcellularLocation>
</comment>
<feature type="coiled-coil region" evidence="6">
    <location>
        <begin position="199"/>
        <end position="264"/>
    </location>
</feature>